<dbReference type="NCBIfam" id="NF033206">
    <property type="entry name" value="ScyE_fam"/>
    <property type="match status" value="1"/>
</dbReference>
<dbReference type="Gene3D" id="2.130.10.10">
    <property type="entry name" value="YVTN repeat-like/Quinoprotein amine dehydrogenase"/>
    <property type="match status" value="1"/>
</dbReference>
<evidence type="ECO:0008006" key="3">
    <source>
        <dbReference type="Google" id="ProtNLM"/>
    </source>
</evidence>
<protein>
    <recommendedName>
        <fullName evidence="3">ScyD/ScyE family protein</fullName>
    </recommendedName>
</protein>
<sequence>MKNLSIYSILFLLFLFLVGCSKESVTPELPLSNEIVNGKAKAASLADTERFTTPLFGLATAPNGNILVADGGAGVANTTGTTTTPLPGITDIAPIGTGAMWAVTGAGEAGPTTNSGQGLHRISKGNRKLVADLFAFEEANDPDGQGVDSNPFGLASLGGNATLVTDAGGNDLLRIDNQGNIRVIALFPNEMVSTSNLQHLVGCPNPDFAFICNTPEMSAQAVPTSVVVGPDGYYYVGELKGFPAPAGESNIWRIAPNATGADCATSPDCMKLFDGGFTSIIDLTFSADGKLYVAELDEKSWFAVEVLGGGTGGTISAIDLTTLDVQVIATGIMGLTGITFGKDGSLWATTHALNPDLAEVIKIIM</sequence>
<keyword evidence="2" id="KW-1185">Reference proteome</keyword>
<reference evidence="1" key="1">
    <citation type="journal article" date="2014" name="Int. J. Syst. Evol. Microbiol.">
        <title>Complete genome sequence of Corynebacterium casei LMG S-19264T (=DSM 44701T), isolated from a smear-ripened cheese.</title>
        <authorList>
            <consortium name="US DOE Joint Genome Institute (JGI-PGF)"/>
            <person name="Walter F."/>
            <person name="Albersmeier A."/>
            <person name="Kalinowski J."/>
            <person name="Ruckert C."/>
        </authorList>
    </citation>
    <scope>NUCLEOTIDE SEQUENCE</scope>
    <source>
        <strain evidence="1">KCTC 12113</strain>
    </source>
</reference>
<dbReference type="PROSITE" id="PS51257">
    <property type="entry name" value="PROKAR_LIPOPROTEIN"/>
    <property type="match status" value="1"/>
</dbReference>
<evidence type="ECO:0000313" key="2">
    <source>
        <dbReference type="Proteomes" id="UP000634668"/>
    </source>
</evidence>
<gene>
    <name evidence="1" type="ORF">GCM10007383_33290</name>
</gene>
<dbReference type="InterPro" id="IPR015943">
    <property type="entry name" value="WD40/YVTN_repeat-like_dom_sf"/>
</dbReference>
<reference evidence="1" key="2">
    <citation type="submission" date="2020-09" db="EMBL/GenBank/DDBJ databases">
        <authorList>
            <person name="Sun Q."/>
            <person name="Kim S."/>
        </authorList>
    </citation>
    <scope>NUCLEOTIDE SEQUENCE</scope>
    <source>
        <strain evidence="1">KCTC 12113</strain>
    </source>
</reference>
<proteinExistence type="predicted"/>
<dbReference type="EMBL" id="BMWP01000029">
    <property type="protein sequence ID" value="GGW46314.1"/>
    <property type="molecule type" value="Genomic_DNA"/>
</dbReference>
<dbReference type="AlphaFoldDB" id="A0A918J719"/>
<name>A0A918J719_9FLAO</name>
<organism evidence="1 2">
    <name type="scientific">Arenibacter certesii</name>
    <dbReference type="NCBI Taxonomy" id="228955"/>
    <lineage>
        <taxon>Bacteria</taxon>
        <taxon>Pseudomonadati</taxon>
        <taxon>Bacteroidota</taxon>
        <taxon>Flavobacteriia</taxon>
        <taxon>Flavobacteriales</taxon>
        <taxon>Flavobacteriaceae</taxon>
        <taxon>Arenibacter</taxon>
    </lineage>
</organism>
<dbReference type="RefSeq" id="WP_026814418.1">
    <property type="nucleotide sequence ID" value="NZ_BMWP01000029.1"/>
</dbReference>
<dbReference type="Proteomes" id="UP000634668">
    <property type="component" value="Unassembled WGS sequence"/>
</dbReference>
<comment type="caution">
    <text evidence="1">The sequence shown here is derived from an EMBL/GenBank/DDBJ whole genome shotgun (WGS) entry which is preliminary data.</text>
</comment>
<evidence type="ECO:0000313" key="1">
    <source>
        <dbReference type="EMBL" id="GGW46314.1"/>
    </source>
</evidence>
<dbReference type="SUPFAM" id="SSF101898">
    <property type="entry name" value="NHL repeat"/>
    <property type="match status" value="1"/>
</dbReference>
<dbReference type="InterPro" id="IPR048031">
    <property type="entry name" value="ScyD/ScyE-like"/>
</dbReference>
<accession>A0A918J719</accession>